<proteinExistence type="predicted"/>
<reference evidence="1 2" key="1">
    <citation type="journal article" date="2013" name="Genome Announc.">
        <title>Draft Genome Sequence of Streptomyces viridochromogenes Strain Tu57, Producer of Avilamycin.</title>
        <authorList>
            <person name="Gruning B.A."/>
            <person name="Erxleben A."/>
            <person name="Hahnlein A."/>
            <person name="Gunther S."/>
        </authorList>
    </citation>
    <scope>NUCLEOTIDE SEQUENCE [LARGE SCALE GENOMIC DNA]</scope>
    <source>
        <strain evidence="1 2">Tue57</strain>
    </source>
</reference>
<gene>
    <name evidence="1" type="ORF">STVIR_4411</name>
</gene>
<organism evidence="1 2">
    <name type="scientific">Streptomyces viridochromogenes Tue57</name>
    <dbReference type="NCBI Taxonomy" id="1160705"/>
    <lineage>
        <taxon>Bacteria</taxon>
        <taxon>Bacillati</taxon>
        <taxon>Actinomycetota</taxon>
        <taxon>Actinomycetes</taxon>
        <taxon>Kitasatosporales</taxon>
        <taxon>Streptomycetaceae</taxon>
        <taxon>Streptomyces</taxon>
    </lineage>
</organism>
<evidence type="ECO:0000313" key="1">
    <source>
        <dbReference type="EMBL" id="ELS54630.1"/>
    </source>
</evidence>
<dbReference type="EMBL" id="AMLP01000131">
    <property type="protein sequence ID" value="ELS54630.1"/>
    <property type="molecule type" value="Genomic_DNA"/>
</dbReference>
<protein>
    <submittedName>
        <fullName evidence="1">Uncharacterized protein</fullName>
    </submittedName>
</protein>
<dbReference type="AlphaFoldDB" id="L8PE13"/>
<evidence type="ECO:0000313" key="2">
    <source>
        <dbReference type="Proteomes" id="UP000011205"/>
    </source>
</evidence>
<comment type="caution">
    <text evidence="1">The sequence shown here is derived from an EMBL/GenBank/DDBJ whole genome shotgun (WGS) entry which is preliminary data.</text>
</comment>
<accession>L8PE13</accession>
<name>L8PE13_STRVR</name>
<sequence>MTWAKEDGTGDTRNPVGAEFLRAAASPPLECFVQDVLIH</sequence>
<dbReference type="Proteomes" id="UP000011205">
    <property type="component" value="Unassembled WGS sequence"/>
</dbReference>